<comment type="caution">
    <text evidence="9">The sequence shown here is derived from an EMBL/GenBank/DDBJ whole genome shotgun (WGS) entry which is preliminary data.</text>
</comment>
<dbReference type="Pfam" id="PF00465">
    <property type="entry name" value="Fe-ADH"/>
    <property type="match status" value="1"/>
</dbReference>
<dbReference type="PROSITE" id="PS00913">
    <property type="entry name" value="ADH_IRON_1"/>
    <property type="match status" value="1"/>
</dbReference>
<dbReference type="InterPro" id="IPR056798">
    <property type="entry name" value="ADH_Fe_C"/>
</dbReference>
<gene>
    <name evidence="9" type="ORF">H9871_08965</name>
</gene>
<evidence type="ECO:0000256" key="5">
    <source>
        <dbReference type="ARBA" id="ARBA00023002"/>
    </source>
</evidence>
<dbReference type="Gene3D" id="1.20.1090.10">
    <property type="entry name" value="Dehydroquinate synthase-like - alpha domain"/>
    <property type="match status" value="1"/>
</dbReference>
<evidence type="ECO:0000256" key="6">
    <source>
        <dbReference type="ARBA" id="ARBA00049496"/>
    </source>
</evidence>
<feature type="domain" description="Fe-containing alcohol dehydrogenase-like C-terminal" evidence="8">
    <location>
        <begin position="237"/>
        <end position="423"/>
    </location>
</feature>
<dbReference type="GO" id="GO:0046872">
    <property type="term" value="F:metal ion binding"/>
    <property type="evidence" value="ECO:0007669"/>
    <property type="project" value="InterPro"/>
</dbReference>
<dbReference type="EMBL" id="DXGD01000331">
    <property type="protein sequence ID" value="HIX00260.1"/>
    <property type="molecule type" value="Genomic_DNA"/>
</dbReference>
<dbReference type="InterPro" id="IPR018211">
    <property type="entry name" value="ADH_Fe_CS"/>
</dbReference>
<protein>
    <recommendedName>
        <fullName evidence="3">hydroxyacid-oxoacid transhydrogenase</fullName>
        <ecNumber evidence="3">1.1.99.24</ecNumber>
    </recommendedName>
</protein>
<evidence type="ECO:0000313" key="10">
    <source>
        <dbReference type="Proteomes" id="UP000824151"/>
    </source>
</evidence>
<feature type="domain" description="Alcohol dehydrogenase iron-type/glycerol dehydrogenase GldA" evidence="7">
    <location>
        <begin position="20"/>
        <end position="189"/>
    </location>
</feature>
<accession>A0A9D1UTQ3</accession>
<comment type="similarity">
    <text evidence="2">Belongs to the iron-containing alcohol dehydrogenase family. Hydroxyacid-oxoacid transhydrogenase subfamily.</text>
</comment>
<dbReference type="PANTHER" id="PTHR11496:SF83">
    <property type="entry name" value="HYDROXYACID-OXOACID TRANSHYDROGENASE, MITOCHONDRIAL"/>
    <property type="match status" value="1"/>
</dbReference>
<dbReference type="InterPro" id="IPR042157">
    <property type="entry name" value="HOT"/>
</dbReference>
<sequence length="424" mass="45037">MTLDHRPNESVFTWSAPPLKFGEGAVDEIAYDIRSFGASSALIITDPGVREGGVPDRVAELVGATGIECEVFDGVAIEPTDISIAEAAEYARGRDWGCYIAIGGGSALDTAKAVNLLTTHEGELIEFITPPIGGGRKPDQPLKPLIAIPTTAGTGSESTNICVVDMLSLHLKAGVSSPALKPRLAIVDPVTTYTMPPQVTASSGMDVLSHALESYTATSYNRMPAAEDPTKRPAFCGANEVSDVWCEMALGLVGTHLRRAVINGRDRDARRQLALASMYAGTGFGNAGTHLPHANAYPVAGAVKDYQAEGYPEMPMVPHGQAVSSTAVEVFRWTYVSNPERHLKAASLLSGQTFTEADGADALPSVLASLMQDIDMPRGLRSFGYGESDLDTLVDGTLKQTRQLAVVPRPLDRNAARAIFERSL</sequence>
<dbReference type="Pfam" id="PF25137">
    <property type="entry name" value="ADH_Fe_C"/>
    <property type="match status" value="1"/>
</dbReference>
<dbReference type="GO" id="GO:0004022">
    <property type="term" value="F:alcohol dehydrogenase (NAD+) activity"/>
    <property type="evidence" value="ECO:0007669"/>
    <property type="project" value="InterPro"/>
</dbReference>
<evidence type="ECO:0000256" key="4">
    <source>
        <dbReference type="ARBA" id="ARBA00022946"/>
    </source>
</evidence>
<evidence type="ECO:0000256" key="3">
    <source>
        <dbReference type="ARBA" id="ARBA00013182"/>
    </source>
</evidence>
<dbReference type="InterPro" id="IPR039697">
    <property type="entry name" value="Alcohol_dehydrogenase_Fe"/>
</dbReference>
<evidence type="ECO:0000256" key="1">
    <source>
        <dbReference type="ARBA" id="ARBA00000813"/>
    </source>
</evidence>
<dbReference type="CDD" id="cd08190">
    <property type="entry name" value="HOT"/>
    <property type="match status" value="1"/>
</dbReference>
<dbReference type="AlphaFoldDB" id="A0A9D1UTQ3"/>
<evidence type="ECO:0000256" key="2">
    <source>
        <dbReference type="ARBA" id="ARBA00010005"/>
    </source>
</evidence>
<dbReference type="FunFam" id="3.40.50.1970:FF:000003">
    <property type="entry name" value="Alcohol dehydrogenase, iron-containing"/>
    <property type="match status" value="1"/>
</dbReference>
<evidence type="ECO:0000313" key="9">
    <source>
        <dbReference type="EMBL" id="HIX00260.1"/>
    </source>
</evidence>
<name>A0A9D1UTQ3_9MICC</name>
<keyword evidence="4" id="KW-0809">Transit peptide</keyword>
<reference evidence="9" key="2">
    <citation type="submission" date="2021-04" db="EMBL/GenBank/DDBJ databases">
        <authorList>
            <person name="Gilroy R."/>
        </authorList>
    </citation>
    <scope>NUCLEOTIDE SEQUENCE</scope>
    <source>
        <strain evidence="9">ChiHejej3B27-3195</strain>
    </source>
</reference>
<dbReference type="InterPro" id="IPR001670">
    <property type="entry name" value="ADH_Fe/GldA"/>
</dbReference>
<dbReference type="GO" id="GO:0047988">
    <property type="term" value="F:hydroxyacid-oxoacid transhydrogenase activity"/>
    <property type="evidence" value="ECO:0007669"/>
    <property type="project" value="UniProtKB-EC"/>
</dbReference>
<keyword evidence="5" id="KW-0560">Oxidoreductase</keyword>
<evidence type="ECO:0000259" key="7">
    <source>
        <dbReference type="Pfam" id="PF00465"/>
    </source>
</evidence>
<dbReference type="PANTHER" id="PTHR11496">
    <property type="entry name" value="ALCOHOL DEHYDROGENASE"/>
    <property type="match status" value="1"/>
</dbReference>
<comment type="catalytic activity">
    <reaction evidence="6">
        <text>4-hydroxybutanoate + 2-oxoglutarate = (R)-2-hydroxyglutarate + succinate semialdehyde</text>
        <dbReference type="Rhea" id="RHEA:24734"/>
        <dbReference type="ChEBI" id="CHEBI:15801"/>
        <dbReference type="ChEBI" id="CHEBI:16724"/>
        <dbReference type="ChEBI" id="CHEBI:16810"/>
        <dbReference type="ChEBI" id="CHEBI:57706"/>
        <dbReference type="EC" id="1.1.99.24"/>
    </reaction>
</comment>
<dbReference type="EC" id="1.1.99.24" evidence="3"/>
<dbReference type="Proteomes" id="UP000824151">
    <property type="component" value="Unassembled WGS sequence"/>
</dbReference>
<proteinExistence type="inferred from homology"/>
<evidence type="ECO:0000259" key="8">
    <source>
        <dbReference type="Pfam" id="PF25137"/>
    </source>
</evidence>
<dbReference type="Gene3D" id="3.40.50.1970">
    <property type="match status" value="1"/>
</dbReference>
<reference evidence="9" key="1">
    <citation type="journal article" date="2021" name="PeerJ">
        <title>Extensive microbial diversity within the chicken gut microbiome revealed by metagenomics and culture.</title>
        <authorList>
            <person name="Gilroy R."/>
            <person name="Ravi A."/>
            <person name="Getino M."/>
            <person name="Pursley I."/>
            <person name="Horton D.L."/>
            <person name="Alikhan N.F."/>
            <person name="Baker D."/>
            <person name="Gharbi K."/>
            <person name="Hall N."/>
            <person name="Watson M."/>
            <person name="Adriaenssens E.M."/>
            <person name="Foster-Nyarko E."/>
            <person name="Jarju S."/>
            <person name="Secka A."/>
            <person name="Antonio M."/>
            <person name="Oren A."/>
            <person name="Chaudhuri R.R."/>
            <person name="La Ragione R."/>
            <person name="Hildebrand F."/>
            <person name="Pallen M.J."/>
        </authorList>
    </citation>
    <scope>NUCLEOTIDE SEQUENCE</scope>
    <source>
        <strain evidence="9">ChiHejej3B27-3195</strain>
    </source>
</reference>
<dbReference type="SUPFAM" id="SSF56796">
    <property type="entry name" value="Dehydroquinate synthase-like"/>
    <property type="match status" value="1"/>
</dbReference>
<organism evidence="9 10">
    <name type="scientific">Candidatus Nesterenkonia stercoripullorum</name>
    <dbReference type="NCBI Taxonomy" id="2838701"/>
    <lineage>
        <taxon>Bacteria</taxon>
        <taxon>Bacillati</taxon>
        <taxon>Actinomycetota</taxon>
        <taxon>Actinomycetes</taxon>
        <taxon>Micrococcales</taxon>
        <taxon>Micrococcaceae</taxon>
        <taxon>Nesterenkonia</taxon>
    </lineage>
</organism>
<comment type="catalytic activity">
    <reaction evidence="1">
        <text>(S)-3-hydroxybutanoate + 2-oxoglutarate = (R)-2-hydroxyglutarate + acetoacetate</text>
        <dbReference type="Rhea" id="RHEA:23048"/>
        <dbReference type="ChEBI" id="CHEBI:11047"/>
        <dbReference type="ChEBI" id="CHEBI:13705"/>
        <dbReference type="ChEBI" id="CHEBI:15801"/>
        <dbReference type="ChEBI" id="CHEBI:16810"/>
        <dbReference type="EC" id="1.1.99.24"/>
    </reaction>
</comment>